<feature type="coiled-coil region" evidence="1">
    <location>
        <begin position="62"/>
        <end position="89"/>
    </location>
</feature>
<feature type="compositionally biased region" description="Basic and acidic residues" evidence="2">
    <location>
        <begin position="94"/>
        <end position="105"/>
    </location>
</feature>
<feature type="region of interest" description="Disordered" evidence="2">
    <location>
        <begin position="94"/>
        <end position="121"/>
    </location>
</feature>
<dbReference type="Pfam" id="PF11905">
    <property type="entry name" value="DUF3425"/>
    <property type="match status" value="1"/>
</dbReference>
<feature type="compositionally biased region" description="Basic residues" evidence="2">
    <location>
        <begin position="20"/>
        <end position="37"/>
    </location>
</feature>
<evidence type="ECO:0008006" key="5">
    <source>
        <dbReference type="Google" id="ProtNLM"/>
    </source>
</evidence>
<reference evidence="3 4" key="1">
    <citation type="journal article" date="2023" name="Res Sq">
        <title>Genomic and morphological characterization of Knufia obscura isolated from the Mars 2020 spacecraft assembly facility.</title>
        <authorList>
            <person name="Chander A.M."/>
            <person name="Teixeira M.M."/>
            <person name="Singh N.K."/>
            <person name="Williams M.P."/>
            <person name="Parker C.W."/>
            <person name="Leo P."/>
            <person name="Stajich J.E."/>
            <person name="Torok T."/>
            <person name="Tighe S."/>
            <person name="Mason C.E."/>
            <person name="Venkateswaran K."/>
        </authorList>
    </citation>
    <scope>NUCLEOTIDE SEQUENCE [LARGE SCALE GENOMIC DNA]</scope>
    <source>
        <strain evidence="3 4">CCFEE 5817</strain>
    </source>
</reference>
<evidence type="ECO:0000313" key="3">
    <source>
        <dbReference type="EMBL" id="KAK5944700.1"/>
    </source>
</evidence>
<organism evidence="3 4">
    <name type="scientific">Knufia obscura</name>
    <dbReference type="NCBI Taxonomy" id="1635080"/>
    <lineage>
        <taxon>Eukaryota</taxon>
        <taxon>Fungi</taxon>
        <taxon>Dikarya</taxon>
        <taxon>Ascomycota</taxon>
        <taxon>Pezizomycotina</taxon>
        <taxon>Eurotiomycetes</taxon>
        <taxon>Chaetothyriomycetidae</taxon>
        <taxon>Chaetothyriales</taxon>
        <taxon>Trichomeriaceae</taxon>
        <taxon>Knufia</taxon>
    </lineage>
</organism>
<dbReference type="GeneID" id="89995349"/>
<sequence length="460" mass="51683">MVASLRTRQPSEDDQEEHRKARKRATDRRAQRDHRLRRKAYVKHLEESVKSLTEQQSPEERIAALLDEQKQLREKCNDMTAQLERVRAIVSKNKDAVDDSSEHLQRLPSPGGSRNDPGQLSTNLAAERSMGESTTFDEADPFFNYADSNHKDIDSGIDDSLYGIDLTHIDAVSHSANICADPIEIWNDPAGHTTKDLSNANENIEHRSTSGSLETIFPTANGSSELLLWNHTQPDTAVIDLDALQHSSQPLTLSLPSFSSFDYLTFPKCNPPVGHSDRALMGFVEEARIEHRNGHFKTTTPSLRTLTSDPPPDVLAYRLFHFICSYGPIPLHLLLATYWCQYLYLRWLVLGTRQAYDMMPIFMRPTKLQCSVPHHFFVGMLVWPTLRDALIRDGTDPEAVGIAALQSLGTQWSGSGLHGILSGMDVLGIIQQQAQTLSFWSVDNGFFKKFPQFAGCQLQS</sequence>
<dbReference type="InterPro" id="IPR021833">
    <property type="entry name" value="DUF3425"/>
</dbReference>
<keyword evidence="4" id="KW-1185">Reference proteome</keyword>
<dbReference type="RefSeq" id="XP_064732790.1">
    <property type="nucleotide sequence ID" value="XM_064870337.1"/>
</dbReference>
<comment type="caution">
    <text evidence="3">The sequence shown here is derived from an EMBL/GenBank/DDBJ whole genome shotgun (WGS) entry which is preliminary data.</text>
</comment>
<gene>
    <name evidence="3" type="ORF">PMZ80_001900</name>
</gene>
<evidence type="ECO:0000256" key="1">
    <source>
        <dbReference type="SAM" id="Coils"/>
    </source>
</evidence>
<dbReference type="Gene3D" id="1.20.5.170">
    <property type="match status" value="1"/>
</dbReference>
<keyword evidence="1" id="KW-0175">Coiled coil</keyword>
<dbReference type="PANTHER" id="PTHR37012">
    <property type="entry name" value="B-ZIP TRANSCRIPTION FACTOR (EUROFUNG)-RELATED"/>
    <property type="match status" value="1"/>
</dbReference>
<dbReference type="Proteomes" id="UP001334248">
    <property type="component" value="Unassembled WGS sequence"/>
</dbReference>
<evidence type="ECO:0000313" key="4">
    <source>
        <dbReference type="Proteomes" id="UP001334248"/>
    </source>
</evidence>
<dbReference type="PANTHER" id="PTHR37012:SF7">
    <property type="entry name" value="B-ZIP TRANSCRIPTION FACTOR (EUROFUNG)-RELATED"/>
    <property type="match status" value="1"/>
</dbReference>
<dbReference type="CDD" id="cd14688">
    <property type="entry name" value="bZIP_YAP"/>
    <property type="match status" value="1"/>
</dbReference>
<proteinExistence type="predicted"/>
<feature type="region of interest" description="Disordered" evidence="2">
    <location>
        <begin position="1"/>
        <end position="37"/>
    </location>
</feature>
<accession>A0ABR0RVV4</accession>
<protein>
    <recommendedName>
        <fullName evidence="5">BZIP domain-containing protein</fullName>
    </recommendedName>
</protein>
<name>A0ABR0RVV4_9EURO</name>
<dbReference type="EMBL" id="JAVHJV010000002">
    <property type="protein sequence ID" value="KAK5944700.1"/>
    <property type="molecule type" value="Genomic_DNA"/>
</dbReference>
<evidence type="ECO:0000256" key="2">
    <source>
        <dbReference type="SAM" id="MobiDB-lite"/>
    </source>
</evidence>